<evidence type="ECO:0000313" key="1">
    <source>
        <dbReference type="EMBL" id="THX27927.1"/>
    </source>
</evidence>
<comment type="caution">
    <text evidence="1">The sequence shown here is derived from an EMBL/GenBank/DDBJ whole genome shotgun (WGS) entry which is preliminary data.</text>
</comment>
<accession>A0A4S9E4F7</accession>
<dbReference type="EMBL" id="QZAV01000378">
    <property type="protein sequence ID" value="THX27927.1"/>
    <property type="molecule type" value="Genomic_DNA"/>
</dbReference>
<protein>
    <submittedName>
        <fullName evidence="1">Uncharacterized protein</fullName>
    </submittedName>
</protein>
<organism evidence="1 2">
    <name type="scientific">Aureobasidium pullulans</name>
    <name type="common">Black yeast</name>
    <name type="synonym">Pullularia pullulans</name>
    <dbReference type="NCBI Taxonomy" id="5580"/>
    <lineage>
        <taxon>Eukaryota</taxon>
        <taxon>Fungi</taxon>
        <taxon>Dikarya</taxon>
        <taxon>Ascomycota</taxon>
        <taxon>Pezizomycotina</taxon>
        <taxon>Dothideomycetes</taxon>
        <taxon>Dothideomycetidae</taxon>
        <taxon>Dothideales</taxon>
        <taxon>Saccotheciaceae</taxon>
        <taxon>Aureobasidium</taxon>
    </lineage>
</organism>
<dbReference type="AlphaFoldDB" id="A0A4S9E4F7"/>
<sequence>LIERGNNYLVDVIHLDASQEETCEASQKWSSSSDGEFLVRHSTLSFSERIELRVRSLVRVYCSIQLMLNAEFTIDLLIDPSTRDVNDVGHVVAAVASSSGKDQAEAFKTKVEAS</sequence>
<feature type="non-terminal residue" evidence="1">
    <location>
        <position position="1"/>
    </location>
</feature>
<proteinExistence type="predicted"/>
<dbReference type="Proteomes" id="UP000308953">
    <property type="component" value="Unassembled WGS sequence"/>
</dbReference>
<name>A0A4S9E4F7_AURPU</name>
<reference evidence="1 2" key="1">
    <citation type="submission" date="2018-10" db="EMBL/GenBank/DDBJ databases">
        <title>Fifty Aureobasidium pullulans genomes reveal a recombining polyextremotolerant generalist.</title>
        <authorList>
            <person name="Gostincar C."/>
            <person name="Turk M."/>
            <person name="Zajc J."/>
            <person name="Gunde-Cimerman N."/>
        </authorList>
    </citation>
    <scope>NUCLEOTIDE SEQUENCE [LARGE SCALE GENOMIC DNA]</scope>
    <source>
        <strain evidence="1 2">EXF-9785</strain>
    </source>
</reference>
<evidence type="ECO:0000313" key="2">
    <source>
        <dbReference type="Proteomes" id="UP000308953"/>
    </source>
</evidence>
<gene>
    <name evidence="1" type="ORF">D6D10_09320</name>
</gene>